<reference evidence="1" key="2">
    <citation type="journal article" date="2021" name="PeerJ">
        <title>Extensive microbial diversity within the chicken gut microbiome revealed by metagenomics and culture.</title>
        <authorList>
            <person name="Gilroy R."/>
            <person name="Ravi A."/>
            <person name="Getino M."/>
            <person name="Pursley I."/>
            <person name="Horton D.L."/>
            <person name="Alikhan N.F."/>
            <person name="Baker D."/>
            <person name="Gharbi K."/>
            <person name="Hall N."/>
            <person name="Watson M."/>
            <person name="Adriaenssens E.M."/>
            <person name="Foster-Nyarko E."/>
            <person name="Jarju S."/>
            <person name="Secka A."/>
            <person name="Antonio M."/>
            <person name="Oren A."/>
            <person name="Chaudhuri R.R."/>
            <person name="La Ragione R."/>
            <person name="Hildebrand F."/>
            <person name="Pallen M.J."/>
        </authorList>
    </citation>
    <scope>NUCLEOTIDE SEQUENCE</scope>
    <source>
        <strain evidence="1">4920</strain>
    </source>
</reference>
<proteinExistence type="predicted"/>
<protein>
    <submittedName>
        <fullName evidence="1">Uncharacterized protein</fullName>
    </submittedName>
</protein>
<dbReference type="Proteomes" id="UP000886743">
    <property type="component" value="Unassembled WGS sequence"/>
</dbReference>
<accession>A0A9D1T140</accession>
<evidence type="ECO:0000313" key="2">
    <source>
        <dbReference type="Proteomes" id="UP000886743"/>
    </source>
</evidence>
<reference evidence="1" key="1">
    <citation type="submission" date="2020-10" db="EMBL/GenBank/DDBJ databases">
        <authorList>
            <person name="Gilroy R."/>
        </authorList>
    </citation>
    <scope>NUCLEOTIDE SEQUENCE</scope>
    <source>
        <strain evidence="1">4920</strain>
    </source>
</reference>
<name>A0A9D1T140_9FIRM</name>
<organism evidence="1 2">
    <name type="scientific">Candidatus Aphodoplasma excrementigallinarum</name>
    <dbReference type="NCBI Taxonomy" id="2840673"/>
    <lineage>
        <taxon>Bacteria</taxon>
        <taxon>Bacillati</taxon>
        <taxon>Bacillota</taxon>
        <taxon>Clostridia</taxon>
        <taxon>Eubacteriales</taxon>
        <taxon>Candidatus Aphodoplasma</taxon>
    </lineage>
</organism>
<dbReference type="AlphaFoldDB" id="A0A9D1T140"/>
<sequence>MSTRFSLSKEGFVVNYLTTGAVTEPFVAPHTNKNQLKFEAEMRAILPQKVIDAPVPGTLGEKSQLGAEWGFYAQNRNTYIDFSKFYFTLTRVNLLAQTQLVSDSAKQVRARIWSYAAIDLWLNGAHTANISNPVYKPISHADVTLALREGVNDIFVCLQNFGVRDTRNMFALQLFDTEGISVTLPVEEDTLSALKAAEDWLCSVVWQGGSLHADGQPPVSVTVTSDGAESVWETGNSCPMPDAKLVTLSFTVCDQQFARKFDLVQNDPPVFVTYSSDKEKFDTLMRHAAESNTQGHMAGYKVLARYYLNNALDEYDYQLLDEVIEKIEQRIDCSDFGLACLLRIYKQIPIKEEYKKKIKTLALGFRYWMDEDGADAMCFWSENHSLLFFTCQMLAGSFWPEDWFARSSRFGVDQYGIGLRRVKEWFDIIEQEGFEEFLAGGYMLVTLSVLLMVHDFGDPQLSARAKNAIDRIVLEAAQQNFQGIHLAPMGRIYRDSLKPYKSGLQALLHRIDDSCAAQDSIWLTVLGYTPYKMPPQAKELLCAPADISFTSGRALIFTKKTDDYMLTSVASPRLTPITPLRDTTTEYYATKLDNEWFHGTSLFVPGEYGYQQHLWYAAISNRCLAFVNHPGTEKDFCEMRPGYWYGNGVFPALRQDGNALYCYYAIPDAHPTKFVHLYWPSFAMEEEVKKDGFFFARCGSGYLGVWCSEPLALNNADAVMDADWRAYGDDSAWYIQCGSESEFGSFAAFMEHCRSLGLTKARVKEHLGV</sequence>
<comment type="caution">
    <text evidence="1">The sequence shown here is derived from an EMBL/GenBank/DDBJ whole genome shotgun (WGS) entry which is preliminary data.</text>
</comment>
<evidence type="ECO:0000313" key="1">
    <source>
        <dbReference type="EMBL" id="HIV03326.1"/>
    </source>
</evidence>
<gene>
    <name evidence="1" type="ORF">IAC74_07100</name>
</gene>
<dbReference type="EMBL" id="DVOF01000209">
    <property type="protein sequence ID" value="HIV03326.1"/>
    <property type="molecule type" value="Genomic_DNA"/>
</dbReference>